<dbReference type="AlphaFoldDB" id="A0AA36MEB8"/>
<keyword evidence="4" id="KW-1185">Reference proteome</keyword>
<feature type="chain" id="PRO_5041383168" evidence="2">
    <location>
        <begin position="20"/>
        <end position="255"/>
    </location>
</feature>
<sequence>MASCDISTAIIALLMLSLCVDMRSEEQDEYGYDQDQKEGDDGPPDDAHNTNVSKENIIKPLVKWKIPGNVELIQDYEFSYHPHVDIQIRDAECYSSFTRSTFTIYLGALDYHNCWLSEVHVKSDEFDYDIYTSTRNYKGSLIGKGNNIMNFVSVDHCFQEGYIDCVPRADVVFIRFESSPADPWAIDQINVDIHFQLGVGPENAYRWHFEHSVLLPCTTWLKDAAMYQIGPRVGLFVKHPYHYMPKVNERIRDWV</sequence>
<name>A0AA36MEB8_CYLNA</name>
<protein>
    <submittedName>
        <fullName evidence="3">Uncharacterized protein</fullName>
    </submittedName>
</protein>
<feature type="region of interest" description="Disordered" evidence="1">
    <location>
        <begin position="29"/>
        <end position="51"/>
    </location>
</feature>
<reference evidence="3" key="1">
    <citation type="submission" date="2023-07" db="EMBL/GenBank/DDBJ databases">
        <authorList>
            <consortium name="CYATHOMIX"/>
        </authorList>
    </citation>
    <scope>NUCLEOTIDE SEQUENCE</scope>
    <source>
        <strain evidence="3">N/A</strain>
    </source>
</reference>
<feature type="signal peptide" evidence="2">
    <location>
        <begin position="1"/>
        <end position="19"/>
    </location>
</feature>
<gene>
    <name evidence="3" type="ORF">CYNAS_LOCUS18871</name>
</gene>
<comment type="caution">
    <text evidence="3">The sequence shown here is derived from an EMBL/GenBank/DDBJ whole genome shotgun (WGS) entry which is preliminary data.</text>
</comment>
<dbReference type="Proteomes" id="UP001176961">
    <property type="component" value="Unassembled WGS sequence"/>
</dbReference>
<evidence type="ECO:0000256" key="2">
    <source>
        <dbReference type="SAM" id="SignalP"/>
    </source>
</evidence>
<evidence type="ECO:0000313" key="4">
    <source>
        <dbReference type="Proteomes" id="UP001176961"/>
    </source>
</evidence>
<accession>A0AA36MEB8</accession>
<keyword evidence="2" id="KW-0732">Signal</keyword>
<organism evidence="3 4">
    <name type="scientific">Cylicocyclus nassatus</name>
    <name type="common">Nematode worm</name>
    <dbReference type="NCBI Taxonomy" id="53992"/>
    <lineage>
        <taxon>Eukaryota</taxon>
        <taxon>Metazoa</taxon>
        <taxon>Ecdysozoa</taxon>
        <taxon>Nematoda</taxon>
        <taxon>Chromadorea</taxon>
        <taxon>Rhabditida</taxon>
        <taxon>Rhabditina</taxon>
        <taxon>Rhabditomorpha</taxon>
        <taxon>Strongyloidea</taxon>
        <taxon>Strongylidae</taxon>
        <taxon>Cylicocyclus</taxon>
    </lineage>
</organism>
<feature type="compositionally biased region" description="Basic and acidic residues" evidence="1">
    <location>
        <begin position="34"/>
        <end position="48"/>
    </location>
</feature>
<dbReference type="EMBL" id="CATQJL010000316">
    <property type="protein sequence ID" value="CAJ0606888.1"/>
    <property type="molecule type" value="Genomic_DNA"/>
</dbReference>
<proteinExistence type="predicted"/>
<evidence type="ECO:0000256" key="1">
    <source>
        <dbReference type="SAM" id="MobiDB-lite"/>
    </source>
</evidence>
<evidence type="ECO:0000313" key="3">
    <source>
        <dbReference type="EMBL" id="CAJ0606888.1"/>
    </source>
</evidence>